<name>A0AAV2I049_LYMST</name>
<dbReference type="EMBL" id="CAXITT010000298">
    <property type="protein sequence ID" value="CAL1538423.1"/>
    <property type="molecule type" value="Genomic_DNA"/>
</dbReference>
<evidence type="ECO:0000313" key="2">
    <source>
        <dbReference type="Proteomes" id="UP001497497"/>
    </source>
</evidence>
<keyword evidence="2" id="KW-1185">Reference proteome</keyword>
<accession>A0AAV2I049</accession>
<sequence>GRNIALKQIAVQSSTYDSNKSGAKKAVDGNRDSDYYKYSCTHTDDNSNQLFWNVTLNPPATVDRFVIYNRI</sequence>
<feature type="non-terminal residue" evidence="1">
    <location>
        <position position="1"/>
    </location>
</feature>
<dbReference type="Proteomes" id="UP001497497">
    <property type="component" value="Unassembled WGS sequence"/>
</dbReference>
<dbReference type="SUPFAM" id="SSF49785">
    <property type="entry name" value="Galactose-binding domain-like"/>
    <property type="match status" value="1"/>
</dbReference>
<dbReference type="AlphaFoldDB" id="A0AAV2I049"/>
<feature type="non-terminal residue" evidence="1">
    <location>
        <position position="71"/>
    </location>
</feature>
<reference evidence="1 2" key="1">
    <citation type="submission" date="2024-04" db="EMBL/GenBank/DDBJ databases">
        <authorList>
            <consortium name="Genoscope - CEA"/>
            <person name="William W."/>
        </authorList>
    </citation>
    <scope>NUCLEOTIDE SEQUENCE [LARGE SCALE GENOMIC DNA]</scope>
</reference>
<dbReference type="Pfam" id="PF22633">
    <property type="entry name" value="F5_F8_type_C_2"/>
    <property type="match status" value="1"/>
</dbReference>
<organism evidence="1 2">
    <name type="scientific">Lymnaea stagnalis</name>
    <name type="common">Great pond snail</name>
    <name type="synonym">Helix stagnalis</name>
    <dbReference type="NCBI Taxonomy" id="6523"/>
    <lineage>
        <taxon>Eukaryota</taxon>
        <taxon>Metazoa</taxon>
        <taxon>Spiralia</taxon>
        <taxon>Lophotrochozoa</taxon>
        <taxon>Mollusca</taxon>
        <taxon>Gastropoda</taxon>
        <taxon>Heterobranchia</taxon>
        <taxon>Euthyneura</taxon>
        <taxon>Panpulmonata</taxon>
        <taxon>Hygrophila</taxon>
        <taxon>Lymnaeoidea</taxon>
        <taxon>Lymnaeidae</taxon>
        <taxon>Lymnaea</taxon>
    </lineage>
</organism>
<proteinExistence type="predicted"/>
<gene>
    <name evidence="1" type="ORF">GSLYS_00012244001</name>
</gene>
<dbReference type="PANTHER" id="PTHR45713:SF6">
    <property type="entry name" value="F5_8 TYPE C DOMAIN-CONTAINING PROTEIN"/>
    <property type="match status" value="1"/>
</dbReference>
<dbReference type="InterPro" id="IPR008979">
    <property type="entry name" value="Galactose-bd-like_sf"/>
</dbReference>
<dbReference type="PANTHER" id="PTHR45713">
    <property type="entry name" value="FTP DOMAIN-CONTAINING PROTEIN"/>
    <property type="match status" value="1"/>
</dbReference>
<dbReference type="InterPro" id="IPR051941">
    <property type="entry name" value="BG_Antigen-Binding_Lectin"/>
</dbReference>
<comment type="caution">
    <text evidence="1">The sequence shown here is derived from an EMBL/GenBank/DDBJ whole genome shotgun (WGS) entry which is preliminary data.</text>
</comment>
<protein>
    <submittedName>
        <fullName evidence="1">Uncharacterized protein</fullName>
    </submittedName>
</protein>
<dbReference type="Gene3D" id="2.60.120.260">
    <property type="entry name" value="Galactose-binding domain-like"/>
    <property type="match status" value="1"/>
</dbReference>
<evidence type="ECO:0000313" key="1">
    <source>
        <dbReference type="EMBL" id="CAL1538423.1"/>
    </source>
</evidence>